<gene>
    <name evidence="1" type="ORF">SDC9_124137</name>
</gene>
<sequence>MLDQVMNLLPGAISQPMPTPDGAIVVQMIKRSVPARSATAEPMLEVMFRNYKLALAQAEFQAYLNANCTLYRNPSEVEGEE</sequence>
<dbReference type="EMBL" id="VSSQ01027739">
    <property type="protein sequence ID" value="MPM77137.1"/>
    <property type="molecule type" value="Genomic_DNA"/>
</dbReference>
<accession>A0A645CJL0</accession>
<organism evidence="1">
    <name type="scientific">bioreactor metagenome</name>
    <dbReference type="NCBI Taxonomy" id="1076179"/>
    <lineage>
        <taxon>unclassified sequences</taxon>
        <taxon>metagenomes</taxon>
        <taxon>ecological metagenomes</taxon>
    </lineage>
</organism>
<comment type="caution">
    <text evidence="1">The sequence shown here is derived from an EMBL/GenBank/DDBJ whole genome shotgun (WGS) entry which is preliminary data.</text>
</comment>
<evidence type="ECO:0000313" key="1">
    <source>
        <dbReference type="EMBL" id="MPM77137.1"/>
    </source>
</evidence>
<protein>
    <submittedName>
        <fullName evidence="1">Uncharacterized protein</fullName>
    </submittedName>
</protein>
<dbReference type="AlphaFoldDB" id="A0A645CJL0"/>
<name>A0A645CJL0_9ZZZZ</name>
<proteinExistence type="predicted"/>
<reference evidence="1" key="1">
    <citation type="submission" date="2019-08" db="EMBL/GenBank/DDBJ databases">
        <authorList>
            <person name="Kucharzyk K."/>
            <person name="Murdoch R.W."/>
            <person name="Higgins S."/>
            <person name="Loffler F."/>
        </authorList>
    </citation>
    <scope>NUCLEOTIDE SEQUENCE</scope>
</reference>